<reference evidence="2" key="1">
    <citation type="submission" date="2023-10" db="EMBL/GenBank/DDBJ databases">
        <title>Chromosome-level genome of the transformable northern wattle, Acacia crassicarpa.</title>
        <authorList>
            <person name="Massaro I."/>
            <person name="Sinha N.R."/>
            <person name="Poethig S."/>
            <person name="Leichty A.R."/>
        </authorList>
    </citation>
    <scope>NUCLEOTIDE SEQUENCE</scope>
    <source>
        <strain evidence="2">Acra3RX</strain>
        <tissue evidence="2">Leaf</tissue>
    </source>
</reference>
<feature type="compositionally biased region" description="Basic and acidic residues" evidence="1">
    <location>
        <begin position="213"/>
        <end position="229"/>
    </location>
</feature>
<dbReference type="AlphaFoldDB" id="A0AAE1MLY3"/>
<dbReference type="EMBL" id="JAWXYG010000008">
    <property type="protein sequence ID" value="KAK4265391.1"/>
    <property type="molecule type" value="Genomic_DNA"/>
</dbReference>
<protein>
    <submittedName>
        <fullName evidence="2">Uncharacterized protein</fullName>
    </submittedName>
</protein>
<dbReference type="Proteomes" id="UP001293593">
    <property type="component" value="Unassembled WGS sequence"/>
</dbReference>
<evidence type="ECO:0000256" key="1">
    <source>
        <dbReference type="SAM" id="MobiDB-lite"/>
    </source>
</evidence>
<feature type="region of interest" description="Disordered" evidence="1">
    <location>
        <begin position="96"/>
        <end position="133"/>
    </location>
</feature>
<feature type="region of interest" description="Disordered" evidence="1">
    <location>
        <begin position="205"/>
        <end position="229"/>
    </location>
</feature>
<keyword evidence="3" id="KW-1185">Reference proteome</keyword>
<comment type="caution">
    <text evidence="2">The sequence shown here is derived from an EMBL/GenBank/DDBJ whole genome shotgun (WGS) entry which is preliminary data.</text>
</comment>
<name>A0AAE1MLY3_9FABA</name>
<gene>
    <name evidence="2" type="ORF">QN277_026450</name>
</gene>
<sequence>MKKMKGVVPMESPYGSYEDHRARLRHQSLLQDYEELLMETDDTRRKLGIMKQKKLILSSEVRFLRRRYQYLMQNPLPKPQPKKDVSQLQKVKTLAQLQKGKTRAPAATSKGRNYGKKDLASRPPVPPYSNPKERIANGVDVTLQKPAPVFDLNQNATRTYSGKDASLHGSAPMLDLNQMDRIHSGKEATKKSITPFFDLNQISREEEEMEGSVEPKKTEEPKKNTLRMLSDDDIKLSVCRNIGDGSNRAGKRKITWQDQVALRV</sequence>
<proteinExistence type="predicted"/>
<accession>A0AAE1MLY3</accession>
<organism evidence="2 3">
    <name type="scientific">Acacia crassicarpa</name>
    <name type="common">northern wattle</name>
    <dbReference type="NCBI Taxonomy" id="499986"/>
    <lineage>
        <taxon>Eukaryota</taxon>
        <taxon>Viridiplantae</taxon>
        <taxon>Streptophyta</taxon>
        <taxon>Embryophyta</taxon>
        <taxon>Tracheophyta</taxon>
        <taxon>Spermatophyta</taxon>
        <taxon>Magnoliopsida</taxon>
        <taxon>eudicotyledons</taxon>
        <taxon>Gunneridae</taxon>
        <taxon>Pentapetalae</taxon>
        <taxon>rosids</taxon>
        <taxon>fabids</taxon>
        <taxon>Fabales</taxon>
        <taxon>Fabaceae</taxon>
        <taxon>Caesalpinioideae</taxon>
        <taxon>mimosoid clade</taxon>
        <taxon>Acacieae</taxon>
        <taxon>Acacia</taxon>
    </lineage>
</organism>
<evidence type="ECO:0000313" key="2">
    <source>
        <dbReference type="EMBL" id="KAK4265391.1"/>
    </source>
</evidence>
<dbReference type="PANTHER" id="PTHR34807:SF3">
    <property type="entry name" value="OS08G0270800 PROTEIN"/>
    <property type="match status" value="1"/>
</dbReference>
<dbReference type="PANTHER" id="PTHR34807">
    <property type="entry name" value="OS08G0270800 PROTEIN"/>
    <property type="match status" value="1"/>
</dbReference>
<evidence type="ECO:0000313" key="3">
    <source>
        <dbReference type="Proteomes" id="UP001293593"/>
    </source>
</evidence>